<name>A0A9P7XZQ9_9FUNG</name>
<sequence>MMTTSHTNAPSPNMPRHQHQDQLRGIKQPSGSIQYLPRSEDKDMTSGETYEDVNSAAINPNSMDDQQPQGKEMDKIIFDTGVQEFILRAANFWTDDLGGAGDIINDLAYKLRGLLTLIGKPITRYLHIGT</sequence>
<evidence type="ECO:0000256" key="1">
    <source>
        <dbReference type="SAM" id="MobiDB-lite"/>
    </source>
</evidence>
<dbReference type="AlphaFoldDB" id="A0A9P7XZQ9"/>
<organism evidence="2 3">
    <name type="scientific">Linnemannia hyalina</name>
    <dbReference type="NCBI Taxonomy" id="64524"/>
    <lineage>
        <taxon>Eukaryota</taxon>
        <taxon>Fungi</taxon>
        <taxon>Fungi incertae sedis</taxon>
        <taxon>Mucoromycota</taxon>
        <taxon>Mortierellomycotina</taxon>
        <taxon>Mortierellomycetes</taxon>
        <taxon>Mortierellales</taxon>
        <taxon>Mortierellaceae</taxon>
        <taxon>Linnemannia</taxon>
    </lineage>
</organism>
<keyword evidence="3" id="KW-1185">Reference proteome</keyword>
<gene>
    <name evidence="2" type="ORF">KI688_009672</name>
</gene>
<feature type="region of interest" description="Disordered" evidence="1">
    <location>
        <begin position="1"/>
        <end position="48"/>
    </location>
</feature>
<evidence type="ECO:0000313" key="2">
    <source>
        <dbReference type="EMBL" id="KAG9070335.1"/>
    </source>
</evidence>
<protein>
    <submittedName>
        <fullName evidence="2">Uncharacterized protein</fullName>
    </submittedName>
</protein>
<dbReference type="OrthoDB" id="2442095at2759"/>
<reference evidence="2" key="1">
    <citation type="submission" date="2021-06" db="EMBL/GenBank/DDBJ databases">
        <title>Genome Sequence of Mortierella hyaline Strain SCG-10, a Cold-Adapted, Nitrate-Reducing Fungus Isolated from Soil in Minnesota, USA.</title>
        <authorList>
            <person name="Aldossari N."/>
        </authorList>
    </citation>
    <scope>NUCLEOTIDE SEQUENCE</scope>
    <source>
        <strain evidence="2">SCG-10</strain>
    </source>
</reference>
<comment type="caution">
    <text evidence="2">The sequence shown here is derived from an EMBL/GenBank/DDBJ whole genome shotgun (WGS) entry which is preliminary data.</text>
</comment>
<accession>A0A9P7XZQ9</accession>
<evidence type="ECO:0000313" key="3">
    <source>
        <dbReference type="Proteomes" id="UP000707451"/>
    </source>
</evidence>
<dbReference type="Proteomes" id="UP000707451">
    <property type="component" value="Unassembled WGS sequence"/>
</dbReference>
<feature type="compositionally biased region" description="Polar residues" evidence="1">
    <location>
        <begin position="1"/>
        <end position="11"/>
    </location>
</feature>
<proteinExistence type="predicted"/>
<dbReference type="EMBL" id="JAHRHY010000004">
    <property type="protein sequence ID" value="KAG9070335.1"/>
    <property type="molecule type" value="Genomic_DNA"/>
</dbReference>